<accession>A0ABR9BR96</accession>
<gene>
    <name evidence="1" type="ORF">IFO68_15585</name>
</gene>
<dbReference type="Proteomes" id="UP000649768">
    <property type="component" value="Unassembled WGS sequence"/>
</dbReference>
<name>A0ABR9BR96_9GAMM</name>
<evidence type="ECO:0000313" key="2">
    <source>
        <dbReference type="Proteomes" id="UP000649768"/>
    </source>
</evidence>
<protein>
    <submittedName>
        <fullName evidence="1">YceK/YidQ family lipoprotein</fullName>
    </submittedName>
</protein>
<dbReference type="RefSeq" id="WP_192016754.1">
    <property type="nucleotide sequence ID" value="NZ_JACYTP010000010.1"/>
</dbReference>
<organism evidence="1 2">
    <name type="scientific">Photobacterium arenosum</name>
    <dbReference type="NCBI Taxonomy" id="2774143"/>
    <lineage>
        <taxon>Bacteria</taxon>
        <taxon>Pseudomonadati</taxon>
        <taxon>Pseudomonadota</taxon>
        <taxon>Gammaproteobacteria</taxon>
        <taxon>Vibrionales</taxon>
        <taxon>Vibrionaceae</taxon>
        <taxon>Photobacterium</taxon>
    </lineage>
</organism>
<reference evidence="1 2" key="1">
    <citation type="submission" date="2020-09" db="EMBL/GenBank/DDBJ databases">
        <title>Photobacterium sp. CAU 1568 isolated from sand of Sido Beach.</title>
        <authorList>
            <person name="Kim W."/>
        </authorList>
    </citation>
    <scope>NUCLEOTIDE SEQUENCE [LARGE SCALE GENOMIC DNA]</scope>
    <source>
        <strain evidence="1 2">CAU 1568</strain>
    </source>
</reference>
<dbReference type="PROSITE" id="PS51257">
    <property type="entry name" value="PROKAR_LIPOPROTEIN"/>
    <property type="match status" value="1"/>
</dbReference>
<proteinExistence type="predicted"/>
<keyword evidence="2" id="KW-1185">Reference proteome</keyword>
<comment type="caution">
    <text evidence="1">The sequence shown here is derived from an EMBL/GenBank/DDBJ whole genome shotgun (WGS) entry which is preliminary data.</text>
</comment>
<evidence type="ECO:0000313" key="1">
    <source>
        <dbReference type="EMBL" id="MBD8514102.1"/>
    </source>
</evidence>
<keyword evidence="1" id="KW-0449">Lipoprotein</keyword>
<sequence length="109" mass="11819">MKSKAYAFMKWVSLLLYVCILTGCSSIASRVGSGYQVGQPYGGLDYAVDNADCNVYALLAFPPIIIVTIPLSVADIVTSAALDTALLPFDLILEDNGNNKTSFCRMSWR</sequence>
<dbReference type="EMBL" id="JACYTP010000010">
    <property type="protein sequence ID" value="MBD8514102.1"/>
    <property type="molecule type" value="Genomic_DNA"/>
</dbReference>